<organism evidence="4 5">
    <name type="scientific">Galbibacter marinus</name>
    <dbReference type="NCBI Taxonomy" id="555500"/>
    <lineage>
        <taxon>Bacteria</taxon>
        <taxon>Pseudomonadati</taxon>
        <taxon>Bacteroidota</taxon>
        <taxon>Flavobacteriia</taxon>
        <taxon>Flavobacteriales</taxon>
        <taxon>Flavobacteriaceae</taxon>
        <taxon>Galbibacter</taxon>
    </lineage>
</organism>
<dbReference type="PANTHER" id="PTHR10566:SF113">
    <property type="entry name" value="PROTEIN ACTIVITY OF BC1 COMPLEX KINASE 7, CHLOROPLASTIC"/>
    <property type="match status" value="1"/>
</dbReference>
<evidence type="ECO:0000256" key="2">
    <source>
        <dbReference type="SAM" id="Phobius"/>
    </source>
</evidence>
<dbReference type="CDD" id="cd05121">
    <property type="entry name" value="ABC1_ADCK3-like"/>
    <property type="match status" value="1"/>
</dbReference>
<dbReference type="AlphaFoldDB" id="K2PV06"/>
<name>K2PV06_9FLAO</name>
<dbReference type="PROSITE" id="PS50011">
    <property type="entry name" value="PROTEIN_KINASE_DOM"/>
    <property type="match status" value="1"/>
</dbReference>
<dbReference type="InterPro" id="IPR000719">
    <property type="entry name" value="Prot_kinase_dom"/>
</dbReference>
<evidence type="ECO:0000313" key="4">
    <source>
        <dbReference type="EMBL" id="EKF56520.1"/>
    </source>
</evidence>
<evidence type="ECO:0000256" key="1">
    <source>
        <dbReference type="ARBA" id="ARBA00009670"/>
    </source>
</evidence>
<dbReference type="PANTHER" id="PTHR10566">
    <property type="entry name" value="CHAPERONE-ACTIVITY OF BC1 COMPLEX CABC1 -RELATED"/>
    <property type="match status" value="1"/>
</dbReference>
<dbReference type="Pfam" id="PF03109">
    <property type="entry name" value="ABC1"/>
    <property type="match status" value="1"/>
</dbReference>
<dbReference type="EMBL" id="AMSG01000002">
    <property type="protein sequence ID" value="EKF56520.1"/>
    <property type="molecule type" value="Genomic_DNA"/>
</dbReference>
<dbReference type="InterPro" id="IPR011009">
    <property type="entry name" value="Kinase-like_dom_sf"/>
</dbReference>
<evidence type="ECO:0000313" key="5">
    <source>
        <dbReference type="Proteomes" id="UP000007364"/>
    </source>
</evidence>
<dbReference type="GO" id="GO:0005524">
    <property type="term" value="F:ATP binding"/>
    <property type="evidence" value="ECO:0007669"/>
    <property type="project" value="InterPro"/>
</dbReference>
<dbReference type="OrthoDB" id="9795390at2"/>
<dbReference type="InterPro" id="IPR004147">
    <property type="entry name" value="ABC1_dom"/>
</dbReference>
<keyword evidence="2" id="KW-1133">Transmembrane helix</keyword>
<gene>
    <name evidence="4" type="ORF">I215_03318</name>
</gene>
<keyword evidence="2" id="KW-0472">Membrane</keyword>
<dbReference type="PATRIC" id="fig|555500.3.peg.687"/>
<keyword evidence="2" id="KW-0812">Transmembrane</keyword>
<dbReference type="GO" id="GO:0004672">
    <property type="term" value="F:protein kinase activity"/>
    <property type="evidence" value="ECO:0007669"/>
    <property type="project" value="InterPro"/>
</dbReference>
<proteinExistence type="inferred from homology"/>
<reference evidence="4 5" key="1">
    <citation type="journal article" date="2012" name="J. Bacteriol.">
        <title>Genome Sequence of Galbibacter marinum Type Strain ck-I2-15.</title>
        <authorList>
            <person name="Lai Q."/>
            <person name="Li C."/>
            <person name="Shao Z."/>
        </authorList>
    </citation>
    <scope>NUCLEOTIDE SEQUENCE [LARGE SCALE GENOMIC DNA]</scope>
    <source>
        <strain evidence="5">ck-I2-15</strain>
    </source>
</reference>
<dbReference type="InterPro" id="IPR050154">
    <property type="entry name" value="UbiB_kinase"/>
</dbReference>
<dbReference type="STRING" id="555500.I215_03318"/>
<feature type="transmembrane region" description="Helical" evidence="2">
    <location>
        <begin position="489"/>
        <end position="512"/>
    </location>
</feature>
<dbReference type="SUPFAM" id="SSF56112">
    <property type="entry name" value="Protein kinase-like (PK-like)"/>
    <property type="match status" value="1"/>
</dbReference>
<dbReference type="eggNOG" id="COG0661">
    <property type="taxonomic scope" value="Bacteria"/>
</dbReference>
<feature type="transmembrane region" description="Helical" evidence="2">
    <location>
        <begin position="518"/>
        <end position="545"/>
    </location>
</feature>
<evidence type="ECO:0000259" key="3">
    <source>
        <dbReference type="PROSITE" id="PS50011"/>
    </source>
</evidence>
<dbReference type="RefSeq" id="WP_008990539.1">
    <property type="nucleotide sequence ID" value="NZ_AMSG01000002.1"/>
</dbReference>
<accession>K2PV06</accession>
<comment type="caution">
    <text evidence="4">The sequence shown here is derived from an EMBL/GenBank/DDBJ whole genome shotgun (WGS) entry which is preliminary data.</text>
</comment>
<dbReference type="Proteomes" id="UP000007364">
    <property type="component" value="Unassembled WGS sequence"/>
</dbReference>
<comment type="similarity">
    <text evidence="1">Belongs to the protein kinase superfamily. ADCK protein kinase family.</text>
</comment>
<sequence length="549" mass="62705">MKVLPENLQPYMRLMRFMLKYWNSSLLEYATSQALDKEDGPTAKQSFDQSPEELVLDLKNMGSTYVKLGQLLSTRPDLLPKSYLRALADLQDNVESIEFEGIKEIIEQELKADPYTIFKAIDEQPLASASIGQVHKAVLYSGEVVAIKVQRPGIEEQFIEDIKTLENIIDFAVKHSEITRKYAFKDILQELQQVLFKELNYHIEANNLITLHQNLINYENITVPLPYLDFSSKRVLTMQFIDGKKITSVPVYAMRPDSKELAHELVSAYLQQILKDGFVHADPHPGNVHYTFNRQIALIDLGMVANISKSMQEYLIQLLLALTNREALDAAEILISISTLNKDTEIGQFKKDIIHLIVNYHNTSKEELGLGKLLIQLNRIAAEHHMKLPPEINILGKVLLNLEQIIAHLDPQYDYYNGIERNLIKILKDNIKDDFKAEKLISFFIEGKRLLRFLPKRMNEVFKHFAKNDFKVTIDAIDEKRITDGFQKVANRITLGLILASMILGASILMQVPSKFTIFGYPGLAIIFFLLSAIGGIILSFIIIFKDEN</sequence>
<feature type="domain" description="Protein kinase" evidence="3">
    <location>
        <begin position="120"/>
        <end position="454"/>
    </location>
</feature>
<protein>
    <submittedName>
        <fullName evidence="4">ABC1 family protein</fullName>
    </submittedName>
</protein>
<keyword evidence="5" id="KW-1185">Reference proteome</keyword>